<organism evidence="2 3">
    <name type="scientific">Orbilia javanica</name>
    <dbReference type="NCBI Taxonomy" id="47235"/>
    <lineage>
        <taxon>Eukaryota</taxon>
        <taxon>Fungi</taxon>
        <taxon>Dikarya</taxon>
        <taxon>Ascomycota</taxon>
        <taxon>Pezizomycotina</taxon>
        <taxon>Orbiliomycetes</taxon>
        <taxon>Orbiliales</taxon>
        <taxon>Orbiliaceae</taxon>
        <taxon>Orbilia</taxon>
    </lineage>
</organism>
<evidence type="ECO:0000313" key="2">
    <source>
        <dbReference type="EMBL" id="KAK6351868.1"/>
    </source>
</evidence>
<protein>
    <submittedName>
        <fullName evidence="2">Uncharacterized protein</fullName>
    </submittedName>
</protein>
<feature type="chain" id="PRO_5043014577" evidence="1">
    <location>
        <begin position="20"/>
        <end position="167"/>
    </location>
</feature>
<evidence type="ECO:0000256" key="1">
    <source>
        <dbReference type="SAM" id="SignalP"/>
    </source>
</evidence>
<dbReference type="AlphaFoldDB" id="A0AAN8N6R7"/>
<dbReference type="EMBL" id="JAVHNR010000002">
    <property type="protein sequence ID" value="KAK6351868.1"/>
    <property type="molecule type" value="Genomic_DNA"/>
</dbReference>
<gene>
    <name evidence="2" type="ORF">TWF718_005013</name>
</gene>
<name>A0AAN8N6R7_9PEZI</name>
<keyword evidence="1" id="KW-0732">Signal</keyword>
<proteinExistence type="predicted"/>
<reference evidence="2 3" key="1">
    <citation type="submission" date="2019-10" db="EMBL/GenBank/DDBJ databases">
        <authorList>
            <person name="Palmer J.M."/>
        </authorList>
    </citation>
    <scope>NUCLEOTIDE SEQUENCE [LARGE SCALE GENOMIC DNA]</scope>
    <source>
        <strain evidence="2 3">TWF718</strain>
    </source>
</reference>
<dbReference type="Proteomes" id="UP001313282">
    <property type="component" value="Unassembled WGS sequence"/>
</dbReference>
<feature type="signal peptide" evidence="1">
    <location>
        <begin position="1"/>
        <end position="19"/>
    </location>
</feature>
<accession>A0AAN8N6R7</accession>
<keyword evidence="3" id="KW-1185">Reference proteome</keyword>
<evidence type="ECO:0000313" key="3">
    <source>
        <dbReference type="Proteomes" id="UP001313282"/>
    </source>
</evidence>
<sequence length="167" mass="17401">MKTFFTTILLGIFAITTYARDADVETTSTKLTTHTPTTLSKTSSTTSAAARPTCDVRMFRIDCPETPDPCCTRLCIDPASSGLFCADDWEDVGEGVQCESCVQTTTTSSSESMVPTGVSSYAGSGNNVTTTTASLPEPTFSSEASGARELRIGGAAAVGLLGLLFAI</sequence>
<comment type="caution">
    <text evidence="2">The sequence shown here is derived from an EMBL/GenBank/DDBJ whole genome shotgun (WGS) entry which is preliminary data.</text>
</comment>